<proteinExistence type="predicted"/>
<dbReference type="EMBL" id="JADYXP020000005">
    <property type="protein sequence ID" value="KAL0123666.1"/>
    <property type="molecule type" value="Genomic_DNA"/>
</dbReference>
<gene>
    <name evidence="1" type="ORF">PUN28_005877</name>
</gene>
<dbReference type="Proteomes" id="UP001430953">
    <property type="component" value="Unassembled WGS sequence"/>
</dbReference>
<evidence type="ECO:0000313" key="2">
    <source>
        <dbReference type="Proteomes" id="UP001430953"/>
    </source>
</evidence>
<protein>
    <submittedName>
        <fullName evidence="1">Uncharacterized protein</fullName>
    </submittedName>
</protein>
<sequence length="244" mass="28345">MLDSICAVVTHAKNGDCISQNDCKEFVVVKKKDWDSGTFVYNNFCNIETVLEHSFKIRLKHGIYIAHVNIDKTEAALNRAINIPEYITMQLDQISRLSLNTKDSNTQRRSLLHLVYLFIRLNYYFEFLCVEFLCKLFSVARLLKEIFLRKKLFIEIEPIRGGYTLLTLARVKSRRLVISILIGVLRLDKISIFSLPPLFFSPGHNVIRRFINRDRRAQNKFTPPRNFSLINSDCSLTAPLKPEC</sequence>
<comment type="caution">
    <text evidence="1">The sequence shown here is derived from an EMBL/GenBank/DDBJ whole genome shotgun (WGS) entry which is preliminary data.</text>
</comment>
<evidence type="ECO:0000313" key="1">
    <source>
        <dbReference type="EMBL" id="KAL0123666.1"/>
    </source>
</evidence>
<keyword evidence="2" id="KW-1185">Reference proteome</keyword>
<reference evidence="1 2" key="1">
    <citation type="submission" date="2023-03" db="EMBL/GenBank/DDBJ databases">
        <title>High recombination rates correlate with genetic variation in Cardiocondyla obscurior ants.</title>
        <authorList>
            <person name="Errbii M."/>
        </authorList>
    </citation>
    <scope>NUCLEOTIDE SEQUENCE [LARGE SCALE GENOMIC DNA]</scope>
    <source>
        <strain evidence="1">Alpha-2009</strain>
        <tissue evidence="1">Whole body</tissue>
    </source>
</reference>
<accession>A0AAW2G609</accession>
<name>A0AAW2G609_9HYME</name>
<organism evidence="1 2">
    <name type="scientific">Cardiocondyla obscurior</name>
    <dbReference type="NCBI Taxonomy" id="286306"/>
    <lineage>
        <taxon>Eukaryota</taxon>
        <taxon>Metazoa</taxon>
        <taxon>Ecdysozoa</taxon>
        <taxon>Arthropoda</taxon>
        <taxon>Hexapoda</taxon>
        <taxon>Insecta</taxon>
        <taxon>Pterygota</taxon>
        <taxon>Neoptera</taxon>
        <taxon>Endopterygota</taxon>
        <taxon>Hymenoptera</taxon>
        <taxon>Apocrita</taxon>
        <taxon>Aculeata</taxon>
        <taxon>Formicoidea</taxon>
        <taxon>Formicidae</taxon>
        <taxon>Myrmicinae</taxon>
        <taxon>Cardiocondyla</taxon>
    </lineage>
</organism>
<dbReference type="AlphaFoldDB" id="A0AAW2G609"/>